<protein>
    <submittedName>
        <fullName evidence="1">Uncharacterized protein</fullName>
    </submittedName>
</protein>
<accession>A0AAN9HPM6</accession>
<comment type="caution">
    <text evidence="1">The sequence shown here is derived from an EMBL/GenBank/DDBJ whole genome shotgun (WGS) entry which is preliminary data.</text>
</comment>
<proteinExistence type="predicted"/>
<reference evidence="1 2" key="1">
    <citation type="submission" date="2024-01" db="EMBL/GenBank/DDBJ databases">
        <title>The genomes of 5 underutilized Papilionoideae crops provide insights into root nodulation and disease resistanc.</title>
        <authorList>
            <person name="Yuan L."/>
        </authorList>
    </citation>
    <scope>NUCLEOTIDE SEQUENCE [LARGE SCALE GENOMIC DNA]</scope>
    <source>
        <strain evidence="1">ZHUSHIDOU_FW_LH</strain>
        <tissue evidence="1">Leaf</tissue>
    </source>
</reference>
<evidence type="ECO:0000313" key="2">
    <source>
        <dbReference type="Proteomes" id="UP001372338"/>
    </source>
</evidence>
<dbReference type="EMBL" id="JAYWIO010000008">
    <property type="protein sequence ID" value="KAK7244441.1"/>
    <property type="molecule type" value="Genomic_DNA"/>
</dbReference>
<evidence type="ECO:0000313" key="1">
    <source>
        <dbReference type="EMBL" id="KAK7244441.1"/>
    </source>
</evidence>
<dbReference type="Proteomes" id="UP001372338">
    <property type="component" value="Unassembled WGS sequence"/>
</dbReference>
<keyword evidence="2" id="KW-1185">Reference proteome</keyword>
<name>A0AAN9HPM6_CROPI</name>
<dbReference type="AlphaFoldDB" id="A0AAN9HPM6"/>
<gene>
    <name evidence="1" type="ORF">RIF29_39263</name>
</gene>
<sequence length="69" mass="7873">MDLANAVLGVVKTKVGSFLQRYRRMIVISIQNVEHMLAVTHRTFPYVVAWMDLCGKQQNYTAIVSGEHH</sequence>
<organism evidence="1 2">
    <name type="scientific">Crotalaria pallida</name>
    <name type="common">Smooth rattlebox</name>
    <name type="synonym">Crotalaria striata</name>
    <dbReference type="NCBI Taxonomy" id="3830"/>
    <lineage>
        <taxon>Eukaryota</taxon>
        <taxon>Viridiplantae</taxon>
        <taxon>Streptophyta</taxon>
        <taxon>Embryophyta</taxon>
        <taxon>Tracheophyta</taxon>
        <taxon>Spermatophyta</taxon>
        <taxon>Magnoliopsida</taxon>
        <taxon>eudicotyledons</taxon>
        <taxon>Gunneridae</taxon>
        <taxon>Pentapetalae</taxon>
        <taxon>rosids</taxon>
        <taxon>fabids</taxon>
        <taxon>Fabales</taxon>
        <taxon>Fabaceae</taxon>
        <taxon>Papilionoideae</taxon>
        <taxon>50 kb inversion clade</taxon>
        <taxon>genistoids sensu lato</taxon>
        <taxon>core genistoids</taxon>
        <taxon>Crotalarieae</taxon>
        <taxon>Crotalaria</taxon>
    </lineage>
</organism>